<sequence length="2358" mass="260550">MPVSTDTQPPTGDDVVISGIAGCFPESENVYEFRDNLFNKVDMVTNDGRRWKLDHPDIPARTGKLHNIDKFDASFFSVHYKQAHAMDPQSRMLLEKTYEAIVDAGVNPSLLKGQNTGVFIGAGVSESEQALCYDKVQNNGLGLLGCSRALFSNRLSYWLGVHGPSYLVDTACSSSLSALEDAYRAMQAGLCDSAIVGGSNLCLHPYMSLSYYRLGVLSREGTCRSFDRDANGYARSEAVCVMFLQKARDAKRVYAKVVHAKTNCDGYKEEGITFPSRLKQAQLMVGDPEELAALDEVFCKGRQTPLLIGSVKSNMGHSETATGLCSITKVIIAMEHGLIPPNLHFSNPRQDVEGMLAGHFKVVTEKQPWNGRLAGVNAFGFGGANAHVLLQRNEKEKVNGGAPVDPIPRLVVASGRTEEAVDVILKDFESRPVDVEYVRLMHDVQSLDIVGHTYRGYTLLTQDGRRVRSLKFYPGSKRPVWFVFTGMGSQWPGMGKSLLKLPIFAAAIEKCHRVLEPHGVDMINIITSEDPKMFDNILNCFVGIAACQIGLVDILRAVGIEPDGIVGHSVGELGCAYADGCFTAEQMVLAAYYRGRASLETELIKGLMAAVGLGAEQVRKLCPPDIEVACRNGPNFCTLSGPAESMTKFVKKLQEQGVFAKEVNCGNIAYHSKYISSAGPLLLKYLKQVIPHPKPRSFQWVCSSVPPSKWNSPAVKYSSAEYHTNNLLNTVYFYEASQQIPHNAITIEIAPHGLLQAILKRSLKEGITNIALTQRGHLDSAEFLLTALGNLFELGLQPQLANLYPPVQYPVSRGTPMIAPLVRWEHSEERYVMKYMAEGKSKSGERTVLISMQDKEKEYLRGHVIDGRNLFPAMAYIELVWETAAIMNRQVYTEMSVVFEGVRFHRATNIPEEGSIEFVIIVQKGTGNFEVVEGGAAVVTGAVRLPENASQERVSVEFCEPQTSDDLLELSSQDIYKELRLRGYNYQGEFCGLVSLNNSGLTGKIRWSRNWVTFMDSMLQAWLFVDDTRSLFVPTEIEKLTVDIRHHILCLQSLDMNEEQVIPVHIHKQMAIIQSGGVEVRGLRGSTIAKRRNLSKPVLEKYVFTPYVEPAHLDLHTTLRVCTHIALENKPGMQVNVVEVYNHGTAPLSPGLVPIFADLPFSKASGIQAKASDVSGTDLDVTGLEVEEHELEEEEQCAMVIASNIVQHRELLQTAARSLADGGCILAREKVNTKNVLSSGFSLNVVFEKTLEDEKLLLLRKAAAEENPAVIPVSGQNYRWLPELQTAITSNSKRHIILLAQGEPLSGIMGLVNCIRREPGGDFVRCFFIVDTSAPLFDLNLPLYRQQLNKDLIMNVYSDGKWGSYQHLPLDSCATVSVPHAWVNMTPGDLSSFKWLEGNLDLDRFANEEFVHVYYSAINFRNVMTATGKLALHVFVNDRLNQDNVLGLEFSGRDQKGRRVMGMASHGALASVIMADSSMLWDVPDHWTLEDAATVPVVYGTAYYALVNFGRIQKGESVLIHSGSGGVGQAAINICLHAGCTVYTTVGTQEKRDFIKKQFPQLTDRNIGNSRDTSFEQLIMSETNGRGVDIVLNSLAEEKLQASVRCLALGGRFLEIGKFDLDNNNPLGMKMFLKETSFHAVVLGKVFSSSPKIRKMVYDLVKEGITSGVVRPLNRTVFPNTEVEQAFRYMAAGKHIGKVLVQIRPEEERKVVIPALWLMQVHPRYFCNPNYTYIIAGGLGGFGLELADWLVLRGARKLVLSSRTGVRTGYQSFRVRVWRSYGATIVISVADITTKSGVRDLLSDANSLGQVDAIFNLAVVLRDRLLENQTEADFVTTAAPKSLATHHLDVLSRQMCPHLRHFVMFSSVSCGRGNAGQTNYAMSNSIMERICEARVKDGLPGLAVQWGAVGDVGLLAEKDEEQPDIQRGGTLPQKVSSCLEVLDGFMKQPYPIVASMVVAEKHVGSVGSDNLTARIAYIMGIHDRKTISQNSTLAELGMDSMTAVEIKETLEREFEIYLKPQEIRHLTFISIDELSAANWHTEVDKQQLEDQRTGNEVPVERSQLLLRLYGDEASVIQPVVRLPSASGSGTDVEDDLKAGPVLFMLPGLEGLASVLQPLARNLKYQTVCLQLGNSYMGQTVEDIAQALLPHIHSRLGPRAPFHLLGYSFGGLVALELALKLEAQGRDGNVYLVDSAPDFLKETVAHLGRSDDKSLTSVLCTMLKHTGPDEATSSSVSELTEEIVPVNSWEEKIDHFVNTSPVLRKHADYYKALGASMLARLKAFSSYKWNHKNNVKACTILVRCDVVPIKADDDYGLSKYCEKKVEVHFVTGNHLTILDSEDTATIINRELTNTEAVNF</sequence>
<dbReference type="CDD" id="cd05195">
    <property type="entry name" value="enoyl_red"/>
    <property type="match status" value="1"/>
</dbReference>
<evidence type="ECO:0000256" key="31">
    <source>
        <dbReference type="ARBA" id="ARBA00048281"/>
    </source>
</evidence>
<dbReference type="Gene3D" id="1.10.1200.10">
    <property type="entry name" value="ACP-like"/>
    <property type="match status" value="1"/>
</dbReference>
<evidence type="ECO:0000313" key="54">
    <source>
        <dbReference type="Proteomes" id="UP000502823"/>
    </source>
</evidence>
<comment type="catalytic activity">
    <reaction evidence="25">
        <text>dodecanoyl-[ACP] + malonyl-[ACP] + H(+) = 3-oxotetradecanoyl-[ACP] + holo-[ACP] + CO2</text>
        <dbReference type="Rhea" id="RHEA:41884"/>
        <dbReference type="Rhea" id="RHEA-COMP:9623"/>
        <dbReference type="Rhea" id="RHEA-COMP:9644"/>
        <dbReference type="Rhea" id="RHEA-COMP:9645"/>
        <dbReference type="Rhea" id="RHEA-COMP:9685"/>
        <dbReference type="ChEBI" id="CHEBI:15378"/>
        <dbReference type="ChEBI" id="CHEBI:16526"/>
        <dbReference type="ChEBI" id="CHEBI:64479"/>
        <dbReference type="ChEBI" id="CHEBI:65264"/>
        <dbReference type="ChEBI" id="CHEBI:78449"/>
        <dbReference type="ChEBI" id="CHEBI:78473"/>
    </reaction>
    <physiologicalReaction direction="left-to-right" evidence="25">
        <dbReference type="Rhea" id="RHEA:41885"/>
    </physiologicalReaction>
</comment>
<comment type="catalytic activity">
    <reaction evidence="46">
        <text>butanoyl-[ACP] + malonyl-[ACP] + H(+) = 3-oxohexanoyl-[ACP] + holo-[ACP] + CO2</text>
        <dbReference type="Rhea" id="RHEA:41820"/>
        <dbReference type="Rhea" id="RHEA-COMP:9623"/>
        <dbReference type="Rhea" id="RHEA-COMP:9628"/>
        <dbReference type="Rhea" id="RHEA-COMP:9629"/>
        <dbReference type="Rhea" id="RHEA-COMP:9685"/>
        <dbReference type="ChEBI" id="CHEBI:15378"/>
        <dbReference type="ChEBI" id="CHEBI:16526"/>
        <dbReference type="ChEBI" id="CHEBI:64479"/>
        <dbReference type="ChEBI" id="CHEBI:78449"/>
        <dbReference type="ChEBI" id="CHEBI:78454"/>
        <dbReference type="ChEBI" id="CHEBI:78456"/>
    </reaction>
    <physiologicalReaction direction="left-to-right" evidence="46">
        <dbReference type="Rhea" id="RHEA:41821"/>
    </physiologicalReaction>
</comment>
<keyword evidence="2" id="KW-0596">Phosphopantetheine</keyword>
<dbReference type="InterPro" id="IPR036291">
    <property type="entry name" value="NAD(P)-bd_dom_sf"/>
</dbReference>
<evidence type="ECO:0000256" key="18">
    <source>
        <dbReference type="ARBA" id="ARBA00023442"/>
    </source>
</evidence>
<evidence type="ECO:0000256" key="48">
    <source>
        <dbReference type="ARBA" id="ARBA00049533"/>
    </source>
</evidence>
<comment type="catalytic activity">
    <reaction evidence="47">
        <text>(2E)-decenoyl-[ACP] + NADPH + H(+) = decanoyl-[ACP] + NADP(+)</text>
        <dbReference type="Rhea" id="RHEA:41864"/>
        <dbReference type="Rhea" id="RHEA-COMP:9639"/>
        <dbReference type="Rhea" id="RHEA-COMP:9640"/>
        <dbReference type="ChEBI" id="CHEBI:15378"/>
        <dbReference type="ChEBI" id="CHEBI:57783"/>
        <dbReference type="ChEBI" id="CHEBI:58349"/>
        <dbReference type="ChEBI" id="CHEBI:78467"/>
        <dbReference type="ChEBI" id="CHEBI:78468"/>
    </reaction>
    <physiologicalReaction direction="left-to-right" evidence="47">
        <dbReference type="Rhea" id="RHEA:41865"/>
    </physiologicalReaction>
</comment>
<comment type="catalytic activity">
    <reaction evidence="29">
        <text>acetyl-[ACP] + malonyl-[ACP] + H(+) = 3-oxobutanoyl-[ACP] + holo-[ACP] + CO2</text>
        <dbReference type="Rhea" id="RHEA:41800"/>
        <dbReference type="Rhea" id="RHEA-COMP:9621"/>
        <dbReference type="Rhea" id="RHEA-COMP:9623"/>
        <dbReference type="Rhea" id="RHEA-COMP:9625"/>
        <dbReference type="Rhea" id="RHEA-COMP:9685"/>
        <dbReference type="ChEBI" id="CHEBI:15378"/>
        <dbReference type="ChEBI" id="CHEBI:16526"/>
        <dbReference type="ChEBI" id="CHEBI:64479"/>
        <dbReference type="ChEBI" id="CHEBI:78446"/>
        <dbReference type="ChEBI" id="CHEBI:78449"/>
        <dbReference type="ChEBI" id="CHEBI:78450"/>
    </reaction>
    <physiologicalReaction direction="left-to-right" evidence="29">
        <dbReference type="Rhea" id="RHEA:41801"/>
    </physiologicalReaction>
</comment>
<evidence type="ECO:0000256" key="15">
    <source>
        <dbReference type="ARBA" id="ARBA00023399"/>
    </source>
</evidence>
<comment type="catalytic activity">
    <reaction evidence="26">
        <text>(2E)-hexadecenoyl-[ACP] + NADPH + H(+) = hexadecanoyl-[ACP] + NADP(+)</text>
        <dbReference type="Rhea" id="RHEA:41912"/>
        <dbReference type="Rhea" id="RHEA-COMP:9651"/>
        <dbReference type="Rhea" id="RHEA-COMP:9652"/>
        <dbReference type="ChEBI" id="CHEBI:15378"/>
        <dbReference type="ChEBI" id="CHEBI:57783"/>
        <dbReference type="ChEBI" id="CHEBI:58349"/>
        <dbReference type="ChEBI" id="CHEBI:78481"/>
        <dbReference type="ChEBI" id="CHEBI:78483"/>
    </reaction>
    <physiologicalReaction direction="left-to-right" evidence="26">
        <dbReference type="Rhea" id="RHEA:41913"/>
    </physiologicalReaction>
</comment>
<evidence type="ECO:0000256" key="33">
    <source>
        <dbReference type="ARBA" id="ARBA00048420"/>
    </source>
</evidence>
<comment type="catalytic activity">
    <reaction evidence="48">
        <text>octanoyl-[ACP] + malonyl-[ACP] + H(+) = 3-oxodecanoyl-[ACP] + holo-[ACP] + CO2</text>
        <dbReference type="Rhea" id="RHEA:41852"/>
        <dbReference type="Rhea" id="RHEA-COMP:9623"/>
        <dbReference type="Rhea" id="RHEA-COMP:9636"/>
        <dbReference type="Rhea" id="RHEA-COMP:9637"/>
        <dbReference type="Rhea" id="RHEA-COMP:9685"/>
        <dbReference type="ChEBI" id="CHEBI:15378"/>
        <dbReference type="ChEBI" id="CHEBI:16526"/>
        <dbReference type="ChEBI" id="CHEBI:64479"/>
        <dbReference type="ChEBI" id="CHEBI:78449"/>
        <dbReference type="ChEBI" id="CHEBI:78463"/>
        <dbReference type="ChEBI" id="CHEBI:78464"/>
    </reaction>
    <physiologicalReaction direction="left-to-right" evidence="48">
        <dbReference type="Rhea" id="RHEA:41853"/>
    </physiologicalReaction>
</comment>
<evidence type="ECO:0000256" key="24">
    <source>
        <dbReference type="ARBA" id="ARBA00047500"/>
    </source>
</evidence>
<dbReference type="Pfam" id="PF13602">
    <property type="entry name" value="ADH_zinc_N_2"/>
    <property type="match status" value="1"/>
</dbReference>
<evidence type="ECO:0000256" key="22">
    <source>
        <dbReference type="ARBA" id="ARBA00047440"/>
    </source>
</evidence>
<evidence type="ECO:0000256" key="10">
    <source>
        <dbReference type="ARBA" id="ARBA00023351"/>
    </source>
</evidence>
<comment type="catalytic activity">
    <reaction evidence="39">
        <text>3-oxotetradecanoyl-[ACP] + NADPH + H(+) = (3R)-hydroxytetradecanoyl-[ACP] + NADP(+)</text>
        <dbReference type="Rhea" id="RHEA:41888"/>
        <dbReference type="Rhea" id="RHEA-COMP:9645"/>
        <dbReference type="Rhea" id="RHEA-COMP:9646"/>
        <dbReference type="ChEBI" id="CHEBI:15378"/>
        <dbReference type="ChEBI" id="CHEBI:57783"/>
        <dbReference type="ChEBI" id="CHEBI:58349"/>
        <dbReference type="ChEBI" id="CHEBI:78473"/>
        <dbReference type="ChEBI" id="CHEBI:78474"/>
    </reaction>
    <physiologicalReaction direction="left-to-right" evidence="39">
        <dbReference type="Rhea" id="RHEA:41889"/>
    </physiologicalReaction>
</comment>
<dbReference type="InterPro" id="IPR016036">
    <property type="entry name" value="Malonyl_transacylase_ACP-bd"/>
</dbReference>
<comment type="catalytic activity">
    <reaction evidence="30">
        <text>hexadecanoyl-[ACP] + malonyl-[ACP] + H(+) = 3-oxooctadecanoyl-[ACP] + holo-[ACP] + CO2</text>
        <dbReference type="Rhea" id="RHEA:41916"/>
        <dbReference type="Rhea" id="RHEA-COMP:9623"/>
        <dbReference type="Rhea" id="RHEA-COMP:9652"/>
        <dbReference type="Rhea" id="RHEA-COMP:9653"/>
        <dbReference type="Rhea" id="RHEA-COMP:9685"/>
        <dbReference type="ChEBI" id="CHEBI:15378"/>
        <dbReference type="ChEBI" id="CHEBI:16526"/>
        <dbReference type="ChEBI" id="CHEBI:64479"/>
        <dbReference type="ChEBI" id="CHEBI:78449"/>
        <dbReference type="ChEBI" id="CHEBI:78483"/>
        <dbReference type="ChEBI" id="CHEBI:78487"/>
    </reaction>
    <physiologicalReaction direction="left-to-right" evidence="30">
        <dbReference type="Rhea" id="RHEA:41917"/>
    </physiologicalReaction>
</comment>
<keyword evidence="54" id="KW-1185">Reference proteome</keyword>
<dbReference type="PROSITE" id="PS50075">
    <property type="entry name" value="CARRIER"/>
    <property type="match status" value="1"/>
</dbReference>
<evidence type="ECO:0000256" key="4">
    <source>
        <dbReference type="ARBA" id="ARBA00022679"/>
    </source>
</evidence>
<dbReference type="FunFam" id="3.40.50.720:FF:000209">
    <property type="entry name" value="Polyketide synthase Pks12"/>
    <property type="match status" value="1"/>
</dbReference>
<comment type="catalytic activity">
    <reaction evidence="44">
        <text>3-oxohexadecanoyl-[ACP] + NADPH + H(+) = (3R)-hydroxyhexadecanoyl-[ACP] + NADP(+)</text>
        <dbReference type="Rhea" id="RHEA:41904"/>
        <dbReference type="Rhea" id="RHEA-COMP:9649"/>
        <dbReference type="Rhea" id="RHEA-COMP:9650"/>
        <dbReference type="ChEBI" id="CHEBI:15378"/>
        <dbReference type="ChEBI" id="CHEBI:57783"/>
        <dbReference type="ChEBI" id="CHEBI:58349"/>
        <dbReference type="ChEBI" id="CHEBI:78478"/>
        <dbReference type="ChEBI" id="CHEBI:78480"/>
    </reaction>
    <physiologicalReaction direction="left-to-right" evidence="44">
        <dbReference type="Rhea" id="RHEA:41905"/>
    </physiologicalReaction>
</comment>
<comment type="catalytic activity">
    <reaction evidence="17">
        <text>(3R)-hydroxybutanoyl-[ACP] = (2E)-butenoyl-[ACP] + H2O</text>
        <dbReference type="Rhea" id="RHEA:41808"/>
        <dbReference type="Rhea" id="RHEA-COMP:9626"/>
        <dbReference type="Rhea" id="RHEA-COMP:9627"/>
        <dbReference type="ChEBI" id="CHEBI:15377"/>
        <dbReference type="ChEBI" id="CHEBI:78451"/>
        <dbReference type="ChEBI" id="CHEBI:78453"/>
    </reaction>
    <physiologicalReaction direction="left-to-right" evidence="17">
        <dbReference type="Rhea" id="RHEA:41809"/>
    </physiologicalReaction>
</comment>
<comment type="catalytic activity">
    <reaction evidence="42">
        <text>(2E)-tetradecenoyl-[ACP] + NADPH + H(+) = tetradecanoyl-[ACP] + NADP(+)</text>
        <dbReference type="Rhea" id="RHEA:41896"/>
        <dbReference type="Rhea" id="RHEA-COMP:9647"/>
        <dbReference type="Rhea" id="RHEA-COMP:9648"/>
        <dbReference type="ChEBI" id="CHEBI:15378"/>
        <dbReference type="ChEBI" id="CHEBI:57783"/>
        <dbReference type="ChEBI" id="CHEBI:58349"/>
        <dbReference type="ChEBI" id="CHEBI:78475"/>
        <dbReference type="ChEBI" id="CHEBI:78477"/>
    </reaction>
    <physiologicalReaction direction="left-to-right" evidence="42">
        <dbReference type="Rhea" id="RHEA:41897"/>
    </physiologicalReaction>
</comment>
<comment type="catalytic activity">
    <reaction evidence="36">
        <text>a 2,3-saturated acyl-[ACP] + NADP(+) = a (2E)-enoyl-[ACP] + NADPH + H(+)</text>
        <dbReference type="Rhea" id="RHEA:22564"/>
        <dbReference type="Rhea" id="RHEA-COMP:9925"/>
        <dbReference type="Rhea" id="RHEA-COMP:9926"/>
        <dbReference type="ChEBI" id="CHEBI:15378"/>
        <dbReference type="ChEBI" id="CHEBI:57783"/>
        <dbReference type="ChEBI" id="CHEBI:58349"/>
        <dbReference type="ChEBI" id="CHEBI:78784"/>
        <dbReference type="ChEBI" id="CHEBI:78785"/>
        <dbReference type="EC" id="1.3.1.39"/>
    </reaction>
    <physiologicalReaction direction="right-to-left" evidence="36">
        <dbReference type="Rhea" id="RHEA:22566"/>
    </physiologicalReaction>
</comment>
<evidence type="ECO:0000256" key="38">
    <source>
        <dbReference type="ARBA" id="ARBA00048704"/>
    </source>
</evidence>
<dbReference type="Gene3D" id="3.40.47.10">
    <property type="match status" value="1"/>
</dbReference>
<dbReference type="InterPro" id="IPR020841">
    <property type="entry name" value="PKS_Beta-ketoAc_synthase_dom"/>
</dbReference>
<evidence type="ECO:0000256" key="34">
    <source>
        <dbReference type="ARBA" id="ARBA00048506"/>
    </source>
</evidence>
<dbReference type="Gene3D" id="3.40.366.10">
    <property type="entry name" value="Malonyl-Coenzyme A Acyl Carrier Protein, domain 2"/>
    <property type="match status" value="1"/>
</dbReference>
<dbReference type="SUPFAM" id="SSF55048">
    <property type="entry name" value="Probable ACP-binding domain of malonyl-CoA ACP transacylase"/>
    <property type="match status" value="1"/>
</dbReference>
<dbReference type="PROSITE" id="PS00606">
    <property type="entry name" value="KS3_1"/>
    <property type="match status" value="1"/>
</dbReference>
<evidence type="ECO:0000256" key="36">
    <source>
        <dbReference type="ARBA" id="ARBA00048650"/>
    </source>
</evidence>
<evidence type="ECO:0000256" key="37">
    <source>
        <dbReference type="ARBA" id="ARBA00048691"/>
    </source>
</evidence>
<keyword evidence="6" id="KW-0663">Pyridoxal phosphate</keyword>
<dbReference type="FunCoup" id="A0A6L2PZG5">
    <property type="interactions" value="47"/>
</dbReference>
<feature type="active site" description="Proton acceptor; for dehydratase activity" evidence="49">
    <location>
        <position position="863"/>
    </location>
</feature>
<dbReference type="InterPro" id="IPR036736">
    <property type="entry name" value="ACP-like_sf"/>
</dbReference>
<dbReference type="InterPro" id="IPR013968">
    <property type="entry name" value="PKS_KR"/>
</dbReference>
<evidence type="ECO:0000259" key="51">
    <source>
        <dbReference type="PROSITE" id="PS52004"/>
    </source>
</evidence>
<dbReference type="Proteomes" id="UP000502823">
    <property type="component" value="Unassembled WGS sequence"/>
</dbReference>
<evidence type="ECO:0000256" key="46">
    <source>
        <dbReference type="ARBA" id="ARBA00049449"/>
    </source>
</evidence>
<comment type="catalytic activity">
    <reaction evidence="33">
        <text>(2E)-octenoyl-[ACP] + NADPH + H(+) = octanoyl-[ACP] + NADP(+)</text>
        <dbReference type="Rhea" id="RHEA:41848"/>
        <dbReference type="Rhea" id="RHEA-COMP:9635"/>
        <dbReference type="Rhea" id="RHEA-COMP:9636"/>
        <dbReference type="ChEBI" id="CHEBI:15378"/>
        <dbReference type="ChEBI" id="CHEBI:57783"/>
        <dbReference type="ChEBI" id="CHEBI:58349"/>
        <dbReference type="ChEBI" id="CHEBI:78462"/>
        <dbReference type="ChEBI" id="CHEBI:78463"/>
    </reaction>
    <physiologicalReaction direction="left-to-right" evidence="33">
        <dbReference type="Rhea" id="RHEA:41849"/>
    </physiologicalReaction>
</comment>
<dbReference type="GO" id="GO:0006633">
    <property type="term" value="P:fatty acid biosynthetic process"/>
    <property type="evidence" value="ECO:0007669"/>
    <property type="project" value="UniProtKB-UniPathway"/>
</dbReference>
<dbReference type="InterPro" id="IPR016039">
    <property type="entry name" value="Thiolase-like"/>
</dbReference>
<comment type="catalytic activity">
    <reaction evidence="38">
        <text>hexadecanoyl-[ACP] + H2O = hexadecanoate + holo-[ACP] + H(+)</text>
        <dbReference type="Rhea" id="RHEA:41932"/>
        <dbReference type="Rhea" id="RHEA-COMP:9652"/>
        <dbReference type="Rhea" id="RHEA-COMP:9685"/>
        <dbReference type="ChEBI" id="CHEBI:7896"/>
        <dbReference type="ChEBI" id="CHEBI:15377"/>
        <dbReference type="ChEBI" id="CHEBI:15378"/>
        <dbReference type="ChEBI" id="CHEBI:64479"/>
        <dbReference type="ChEBI" id="CHEBI:78483"/>
        <dbReference type="EC" id="3.1.2.14"/>
    </reaction>
    <physiologicalReaction direction="left-to-right" evidence="38">
        <dbReference type="Rhea" id="RHEA:41933"/>
    </physiologicalReaction>
</comment>
<evidence type="ECO:0000256" key="29">
    <source>
        <dbReference type="ARBA" id="ARBA00047961"/>
    </source>
</evidence>
<evidence type="ECO:0000256" key="13">
    <source>
        <dbReference type="ARBA" id="ARBA00023394"/>
    </source>
</evidence>
<comment type="catalytic activity">
    <reaction evidence="24">
        <text>(2E)-butenoyl-[ACP] + NADPH + H(+) = butanoyl-[ACP] + NADP(+)</text>
        <dbReference type="Rhea" id="RHEA:41812"/>
        <dbReference type="Rhea" id="RHEA-COMP:9627"/>
        <dbReference type="Rhea" id="RHEA-COMP:9628"/>
        <dbReference type="ChEBI" id="CHEBI:15378"/>
        <dbReference type="ChEBI" id="CHEBI:57783"/>
        <dbReference type="ChEBI" id="CHEBI:58349"/>
        <dbReference type="ChEBI" id="CHEBI:78453"/>
        <dbReference type="ChEBI" id="CHEBI:78454"/>
    </reaction>
    <physiologicalReaction direction="left-to-right" evidence="24">
        <dbReference type="Rhea" id="RHEA:41813"/>
    </physiologicalReaction>
</comment>
<evidence type="ECO:0000256" key="44">
    <source>
        <dbReference type="ARBA" id="ARBA00049414"/>
    </source>
</evidence>
<dbReference type="Pfam" id="PF00698">
    <property type="entry name" value="Acyl_transf_1"/>
    <property type="match status" value="1"/>
</dbReference>
<evidence type="ECO:0000256" key="49">
    <source>
        <dbReference type="PROSITE-ProRule" id="PRU01363"/>
    </source>
</evidence>
<feature type="domain" description="Carrier" evidence="50">
    <location>
        <begin position="1965"/>
        <end position="2042"/>
    </location>
</feature>
<dbReference type="InterPro" id="IPR049552">
    <property type="entry name" value="PKS_DH_N"/>
</dbReference>
<comment type="catalytic activity">
    <reaction evidence="15">
        <text>(3R)-hydroxyoctadecanoyl-[ACP] = (2E)-octadecenoyl-[ACP] + H2O</text>
        <dbReference type="Rhea" id="RHEA:41924"/>
        <dbReference type="Rhea" id="RHEA-COMP:9654"/>
        <dbReference type="Rhea" id="RHEA-COMP:9655"/>
        <dbReference type="ChEBI" id="CHEBI:15377"/>
        <dbReference type="ChEBI" id="CHEBI:78488"/>
        <dbReference type="ChEBI" id="CHEBI:78489"/>
    </reaction>
    <physiologicalReaction direction="left-to-right" evidence="15">
        <dbReference type="Rhea" id="RHEA:41925"/>
    </physiologicalReaction>
</comment>
<feature type="region of interest" description="N-terminal hotdog fold" evidence="49">
    <location>
        <begin position="829"/>
        <end position="950"/>
    </location>
</feature>
<name>A0A6L2PZG5_COPFO</name>
<dbReference type="SUPFAM" id="SSF52151">
    <property type="entry name" value="FabD/lysophospholipase-like"/>
    <property type="match status" value="1"/>
</dbReference>
<dbReference type="InParanoid" id="A0A6L2PZG5"/>
<dbReference type="Pfam" id="PF21149">
    <property type="entry name" value="FAS_pseudo-KR"/>
    <property type="match status" value="1"/>
</dbReference>
<dbReference type="InterPro" id="IPR014043">
    <property type="entry name" value="Acyl_transferase_dom"/>
</dbReference>
<dbReference type="UniPathway" id="UPA00094"/>
<comment type="catalytic activity">
    <reaction evidence="11">
        <text>(3R)-hydroxyhexanoyl-[ACP] = (2E)-hexenoyl-[ACP] + H2O</text>
        <dbReference type="Rhea" id="RHEA:41828"/>
        <dbReference type="Rhea" id="RHEA-COMP:9630"/>
        <dbReference type="Rhea" id="RHEA-COMP:9631"/>
        <dbReference type="ChEBI" id="CHEBI:15377"/>
        <dbReference type="ChEBI" id="CHEBI:78457"/>
        <dbReference type="ChEBI" id="CHEBI:78458"/>
    </reaction>
    <physiologicalReaction direction="left-to-right" evidence="11">
        <dbReference type="Rhea" id="RHEA:41829"/>
    </physiologicalReaction>
</comment>
<keyword evidence="3" id="KW-0597">Phosphoprotein</keyword>
<comment type="catalytic activity">
    <reaction evidence="32">
        <text>tetradecanoyl-[ACP] + H2O = tetradecanoate + holo-[ACP] + H(+)</text>
        <dbReference type="Rhea" id="RHEA:30123"/>
        <dbReference type="Rhea" id="RHEA-COMP:9648"/>
        <dbReference type="Rhea" id="RHEA-COMP:9685"/>
        <dbReference type="ChEBI" id="CHEBI:15377"/>
        <dbReference type="ChEBI" id="CHEBI:15378"/>
        <dbReference type="ChEBI" id="CHEBI:30807"/>
        <dbReference type="ChEBI" id="CHEBI:64479"/>
        <dbReference type="ChEBI" id="CHEBI:78477"/>
        <dbReference type="EC" id="3.1.2.14"/>
    </reaction>
    <physiologicalReaction direction="left-to-right" evidence="32">
        <dbReference type="Rhea" id="RHEA:30124"/>
    </physiologicalReaction>
</comment>
<keyword evidence="4" id="KW-0808">Transferase</keyword>
<dbReference type="InterPro" id="IPR016035">
    <property type="entry name" value="Acyl_Trfase/lysoPLipase"/>
</dbReference>
<dbReference type="SMART" id="SM00822">
    <property type="entry name" value="PKS_KR"/>
    <property type="match status" value="1"/>
</dbReference>
<dbReference type="GO" id="GO:0004316">
    <property type="term" value="F:3-oxoacyl-[acyl-carrier-protein] reductase (NADPH) activity"/>
    <property type="evidence" value="ECO:0007669"/>
    <property type="project" value="UniProtKB-EC"/>
</dbReference>
<feature type="domain" description="PKS/mFAS DH" evidence="52">
    <location>
        <begin position="829"/>
        <end position="1089"/>
    </location>
</feature>
<dbReference type="OrthoDB" id="329835at2759"/>
<comment type="catalytic activity">
    <reaction evidence="13">
        <text>a (3R)-hydroxyacyl-[ACP] = a (2E)-enoyl-[ACP] + H2O</text>
        <dbReference type="Rhea" id="RHEA:13097"/>
        <dbReference type="Rhea" id="RHEA-COMP:9925"/>
        <dbReference type="Rhea" id="RHEA-COMP:9945"/>
        <dbReference type="ChEBI" id="CHEBI:15377"/>
        <dbReference type="ChEBI" id="CHEBI:78784"/>
        <dbReference type="ChEBI" id="CHEBI:78827"/>
        <dbReference type="EC" id="4.2.1.59"/>
    </reaction>
    <physiologicalReaction direction="left-to-right" evidence="13">
        <dbReference type="Rhea" id="RHEA:13098"/>
    </physiologicalReaction>
</comment>
<comment type="catalytic activity">
    <reaction evidence="12">
        <text>(3R)-hydroxydecanoyl-[ACP] = (2E)-decenoyl-[ACP] + H2O</text>
        <dbReference type="Rhea" id="RHEA:41860"/>
        <dbReference type="Rhea" id="RHEA-COMP:9638"/>
        <dbReference type="Rhea" id="RHEA-COMP:9639"/>
        <dbReference type="ChEBI" id="CHEBI:15377"/>
        <dbReference type="ChEBI" id="CHEBI:78466"/>
        <dbReference type="ChEBI" id="CHEBI:78467"/>
    </reaction>
    <physiologicalReaction direction="left-to-right" evidence="12">
        <dbReference type="Rhea" id="RHEA:41861"/>
    </physiologicalReaction>
</comment>
<dbReference type="PROSITE" id="PS52004">
    <property type="entry name" value="KS3_2"/>
    <property type="match status" value="1"/>
</dbReference>
<dbReference type="InterPro" id="IPR020806">
    <property type="entry name" value="PKS_PP-bd"/>
</dbReference>
<dbReference type="Gene3D" id="3.90.180.10">
    <property type="entry name" value="Medium-chain alcohol dehydrogenases, catalytic domain"/>
    <property type="match status" value="1"/>
</dbReference>
<comment type="caution">
    <text evidence="53">The sequence shown here is derived from an EMBL/GenBank/DDBJ whole genome shotgun (WGS) entry which is preliminary data.</text>
</comment>
<evidence type="ECO:0000256" key="19">
    <source>
        <dbReference type="ARBA" id="ARBA00047300"/>
    </source>
</evidence>
<comment type="catalytic activity">
    <reaction evidence="37">
        <text>holo-[ACP] + acetyl-CoA = acetyl-[ACP] + CoA</text>
        <dbReference type="Rhea" id="RHEA:41788"/>
        <dbReference type="Rhea" id="RHEA-COMP:9621"/>
        <dbReference type="Rhea" id="RHEA-COMP:9685"/>
        <dbReference type="ChEBI" id="CHEBI:57287"/>
        <dbReference type="ChEBI" id="CHEBI:57288"/>
        <dbReference type="ChEBI" id="CHEBI:64479"/>
        <dbReference type="ChEBI" id="CHEBI:78446"/>
        <dbReference type="EC" id="2.3.1.38"/>
    </reaction>
    <physiologicalReaction direction="left-to-right" evidence="37">
        <dbReference type="Rhea" id="RHEA:41789"/>
    </physiologicalReaction>
</comment>
<comment type="catalytic activity">
    <reaction evidence="34">
        <text>a fatty acyl-[ACP] + malonyl-[ACP] + H(+) = a 3-oxoacyl-[ACP] + holo-[ACP] + CO2</text>
        <dbReference type="Rhea" id="RHEA:22836"/>
        <dbReference type="Rhea" id="RHEA-COMP:9623"/>
        <dbReference type="Rhea" id="RHEA-COMP:9685"/>
        <dbReference type="Rhea" id="RHEA-COMP:9916"/>
        <dbReference type="Rhea" id="RHEA-COMP:14125"/>
        <dbReference type="ChEBI" id="CHEBI:15378"/>
        <dbReference type="ChEBI" id="CHEBI:16526"/>
        <dbReference type="ChEBI" id="CHEBI:64479"/>
        <dbReference type="ChEBI" id="CHEBI:78449"/>
        <dbReference type="ChEBI" id="CHEBI:78776"/>
        <dbReference type="ChEBI" id="CHEBI:138651"/>
        <dbReference type="EC" id="2.3.1.41"/>
    </reaction>
    <physiologicalReaction direction="left-to-right" evidence="34">
        <dbReference type="Rhea" id="RHEA:22837"/>
    </physiologicalReaction>
</comment>
<dbReference type="InterPro" id="IPR032821">
    <property type="entry name" value="PKS_assoc"/>
</dbReference>
<evidence type="ECO:0000256" key="20">
    <source>
        <dbReference type="ARBA" id="ARBA00047394"/>
    </source>
</evidence>
<dbReference type="InterPro" id="IPR020843">
    <property type="entry name" value="ER"/>
</dbReference>
<evidence type="ECO:0000256" key="9">
    <source>
        <dbReference type="ARBA" id="ARBA00023332"/>
    </source>
</evidence>
<dbReference type="SUPFAM" id="SSF51735">
    <property type="entry name" value="NAD(P)-binding Rossmann-fold domains"/>
    <property type="match status" value="2"/>
</dbReference>
<dbReference type="GO" id="GO:0004315">
    <property type="term" value="F:3-oxoacyl-[acyl-carrier-protein] synthase activity"/>
    <property type="evidence" value="ECO:0007669"/>
    <property type="project" value="UniProtKB-EC"/>
</dbReference>
<comment type="catalytic activity">
    <reaction evidence="27">
        <text>(2E)-hexenoyl-[ACP] + NADPH + H(+) = hexanoyl-[ACP] + NADP(+)</text>
        <dbReference type="Rhea" id="RHEA:41832"/>
        <dbReference type="Rhea" id="RHEA-COMP:9631"/>
        <dbReference type="Rhea" id="RHEA-COMP:9632"/>
        <dbReference type="ChEBI" id="CHEBI:15378"/>
        <dbReference type="ChEBI" id="CHEBI:57783"/>
        <dbReference type="ChEBI" id="CHEBI:58349"/>
        <dbReference type="ChEBI" id="CHEBI:78458"/>
        <dbReference type="ChEBI" id="CHEBI:78459"/>
    </reaction>
    <physiologicalReaction direction="left-to-right" evidence="27">
        <dbReference type="Rhea" id="RHEA:41833"/>
    </physiologicalReaction>
</comment>
<keyword evidence="8" id="KW-0511">Multifunctional enzyme</keyword>
<evidence type="ECO:0000256" key="17">
    <source>
        <dbReference type="ARBA" id="ARBA00023402"/>
    </source>
</evidence>
<evidence type="ECO:0000256" key="27">
    <source>
        <dbReference type="ARBA" id="ARBA00047897"/>
    </source>
</evidence>
<comment type="catalytic activity">
    <reaction evidence="31">
        <text>(2E)-dodecenoyl-[ACP] + NADPH + H(+) = dodecanoyl-[ACP] + NADP(+)</text>
        <dbReference type="Rhea" id="RHEA:41880"/>
        <dbReference type="Rhea" id="RHEA-COMP:9643"/>
        <dbReference type="Rhea" id="RHEA-COMP:9644"/>
        <dbReference type="ChEBI" id="CHEBI:15378"/>
        <dbReference type="ChEBI" id="CHEBI:57783"/>
        <dbReference type="ChEBI" id="CHEBI:58349"/>
        <dbReference type="ChEBI" id="CHEBI:65264"/>
        <dbReference type="ChEBI" id="CHEBI:78472"/>
    </reaction>
    <physiologicalReaction direction="left-to-right" evidence="31">
        <dbReference type="Rhea" id="RHEA:41881"/>
    </physiologicalReaction>
</comment>
<comment type="catalytic activity">
    <reaction evidence="23">
        <text>tetradecanoyl-[ACP] + malonyl-[ACP] + H(+) = 3-oxohexadecanoyl-[ACP] + holo-[ACP] + CO2</text>
        <dbReference type="Rhea" id="RHEA:41900"/>
        <dbReference type="Rhea" id="RHEA-COMP:9623"/>
        <dbReference type="Rhea" id="RHEA-COMP:9648"/>
        <dbReference type="Rhea" id="RHEA-COMP:9649"/>
        <dbReference type="Rhea" id="RHEA-COMP:9685"/>
        <dbReference type="ChEBI" id="CHEBI:15378"/>
        <dbReference type="ChEBI" id="CHEBI:16526"/>
        <dbReference type="ChEBI" id="CHEBI:64479"/>
        <dbReference type="ChEBI" id="CHEBI:78449"/>
        <dbReference type="ChEBI" id="CHEBI:78477"/>
        <dbReference type="ChEBI" id="CHEBI:78478"/>
    </reaction>
    <physiologicalReaction direction="left-to-right" evidence="23">
        <dbReference type="Rhea" id="RHEA:41901"/>
    </physiologicalReaction>
</comment>
<evidence type="ECO:0000256" key="39">
    <source>
        <dbReference type="ARBA" id="ARBA00048935"/>
    </source>
</evidence>
<comment type="catalytic activity">
    <reaction evidence="10">
        <text>(3R)-hydroxydodecanoyl-[ACP] = (2E)-dodecenoyl-[ACP] + H2O</text>
        <dbReference type="Rhea" id="RHEA:41876"/>
        <dbReference type="Rhea" id="RHEA-COMP:9642"/>
        <dbReference type="Rhea" id="RHEA-COMP:9643"/>
        <dbReference type="ChEBI" id="CHEBI:15377"/>
        <dbReference type="ChEBI" id="CHEBI:78470"/>
        <dbReference type="ChEBI" id="CHEBI:78472"/>
    </reaction>
    <physiologicalReaction direction="left-to-right" evidence="10">
        <dbReference type="Rhea" id="RHEA:41877"/>
    </physiologicalReaction>
</comment>
<dbReference type="SMART" id="SM00823">
    <property type="entry name" value="PKS_PP"/>
    <property type="match status" value="1"/>
</dbReference>
<evidence type="ECO:0000256" key="6">
    <source>
        <dbReference type="ARBA" id="ARBA00022898"/>
    </source>
</evidence>
<dbReference type="Gene3D" id="3.30.70.3290">
    <property type="match status" value="1"/>
</dbReference>
<comment type="catalytic activity">
    <reaction evidence="43">
        <text>3-oxododecanoyl-[ACP] + NADPH + H(+) = (3R)-hydroxydodecanoyl-[ACP] + NADP(+)</text>
        <dbReference type="Rhea" id="RHEA:41872"/>
        <dbReference type="Rhea" id="RHEA-COMP:9641"/>
        <dbReference type="Rhea" id="RHEA-COMP:9642"/>
        <dbReference type="ChEBI" id="CHEBI:15378"/>
        <dbReference type="ChEBI" id="CHEBI:57783"/>
        <dbReference type="ChEBI" id="CHEBI:58349"/>
        <dbReference type="ChEBI" id="CHEBI:78469"/>
        <dbReference type="ChEBI" id="CHEBI:78470"/>
    </reaction>
    <physiologicalReaction direction="left-to-right" evidence="43">
        <dbReference type="Rhea" id="RHEA:41873"/>
    </physiologicalReaction>
</comment>
<dbReference type="SUPFAM" id="SSF53474">
    <property type="entry name" value="alpha/beta-Hydrolases"/>
    <property type="match status" value="1"/>
</dbReference>
<dbReference type="Pfam" id="PF21089">
    <property type="entry name" value="PKS_DH_N"/>
    <property type="match status" value="1"/>
</dbReference>
<dbReference type="InterPro" id="IPR018201">
    <property type="entry name" value="Ketoacyl_synth_AS"/>
</dbReference>
<evidence type="ECO:0000256" key="41">
    <source>
        <dbReference type="ARBA" id="ARBA00049109"/>
    </source>
</evidence>
<comment type="catalytic activity">
    <reaction evidence="16">
        <text>(3R)-hydroxyhexadecanoyl-[ACP] = (2E)-hexadecenoyl-[ACP] + H2O</text>
        <dbReference type="Rhea" id="RHEA:41908"/>
        <dbReference type="Rhea" id="RHEA-COMP:9650"/>
        <dbReference type="Rhea" id="RHEA-COMP:9651"/>
        <dbReference type="ChEBI" id="CHEBI:15377"/>
        <dbReference type="ChEBI" id="CHEBI:78480"/>
        <dbReference type="ChEBI" id="CHEBI:78481"/>
    </reaction>
    <physiologicalReaction direction="left-to-right" evidence="16">
        <dbReference type="Rhea" id="RHEA:41909"/>
    </physiologicalReaction>
</comment>
<evidence type="ECO:0000256" key="16">
    <source>
        <dbReference type="ARBA" id="ARBA00023401"/>
    </source>
</evidence>
<dbReference type="Pfam" id="PF00550">
    <property type="entry name" value="PP-binding"/>
    <property type="match status" value="1"/>
</dbReference>
<dbReference type="SUPFAM" id="SSF53901">
    <property type="entry name" value="Thiolase-like"/>
    <property type="match status" value="2"/>
</dbReference>
<dbReference type="SUPFAM" id="SSF50129">
    <property type="entry name" value="GroES-like"/>
    <property type="match status" value="1"/>
</dbReference>
<comment type="catalytic activity">
    <reaction evidence="22">
        <text>3-oxodecanoyl-[ACP] + NADPH + H(+) = (3R)-hydroxydecanoyl-[ACP] + NADP(+)</text>
        <dbReference type="Rhea" id="RHEA:41856"/>
        <dbReference type="Rhea" id="RHEA-COMP:9637"/>
        <dbReference type="Rhea" id="RHEA-COMP:9638"/>
        <dbReference type="ChEBI" id="CHEBI:15378"/>
        <dbReference type="ChEBI" id="CHEBI:57783"/>
        <dbReference type="ChEBI" id="CHEBI:58349"/>
        <dbReference type="ChEBI" id="CHEBI:78464"/>
        <dbReference type="ChEBI" id="CHEBI:78466"/>
    </reaction>
    <physiologicalReaction direction="left-to-right" evidence="22">
        <dbReference type="Rhea" id="RHEA:41857"/>
    </physiologicalReaction>
</comment>
<evidence type="ECO:0000256" key="40">
    <source>
        <dbReference type="ARBA" id="ARBA00049019"/>
    </source>
</evidence>
<dbReference type="InterPro" id="IPR029058">
    <property type="entry name" value="AB_hydrolase_fold"/>
</dbReference>
<dbReference type="Pfam" id="PF08659">
    <property type="entry name" value="KR"/>
    <property type="match status" value="1"/>
</dbReference>
<dbReference type="Pfam" id="PF16197">
    <property type="entry name" value="KAsynt_C_assoc"/>
    <property type="match status" value="1"/>
</dbReference>
<evidence type="ECO:0000256" key="35">
    <source>
        <dbReference type="ARBA" id="ARBA00048571"/>
    </source>
</evidence>
<dbReference type="GO" id="GO:0004313">
    <property type="term" value="F:[acyl-carrier-protein] S-acetyltransferase activity"/>
    <property type="evidence" value="ECO:0007669"/>
    <property type="project" value="UniProtKB-EC"/>
</dbReference>
<dbReference type="PROSITE" id="PS52019">
    <property type="entry name" value="PKS_MFAS_DH"/>
    <property type="match status" value="1"/>
</dbReference>
<comment type="catalytic activity">
    <reaction evidence="14">
        <text>(3R)-hydroxytetradecanoyl-[ACP] = (2E)-tetradecenoyl-[ACP] + H2O</text>
        <dbReference type="Rhea" id="RHEA:41892"/>
        <dbReference type="Rhea" id="RHEA-COMP:9646"/>
        <dbReference type="Rhea" id="RHEA-COMP:9647"/>
        <dbReference type="ChEBI" id="CHEBI:15377"/>
        <dbReference type="ChEBI" id="CHEBI:78474"/>
        <dbReference type="ChEBI" id="CHEBI:78475"/>
    </reaction>
    <physiologicalReaction direction="left-to-right" evidence="14">
        <dbReference type="Rhea" id="RHEA:41893"/>
    </physiologicalReaction>
</comment>
<dbReference type="CDD" id="cd08954">
    <property type="entry name" value="KR_1_FAS_SDR_x"/>
    <property type="match status" value="1"/>
</dbReference>
<dbReference type="InterPro" id="IPR050091">
    <property type="entry name" value="PKS_NRPS_Biosynth_Enz"/>
</dbReference>
<dbReference type="GO" id="GO:0019171">
    <property type="term" value="F:(3R)-hydroxyacyl-[acyl-carrier-protein] dehydratase activity"/>
    <property type="evidence" value="ECO:0007669"/>
    <property type="project" value="UniProtKB-EC"/>
</dbReference>
<feature type="region of interest" description="C-terminal hotdog fold" evidence="49">
    <location>
        <begin position="966"/>
        <end position="1089"/>
    </location>
</feature>
<dbReference type="Gene3D" id="3.40.50.1820">
    <property type="entry name" value="alpha/beta hydrolase"/>
    <property type="match status" value="1"/>
</dbReference>
<dbReference type="InterPro" id="IPR049391">
    <property type="entry name" value="FAS_pseudo-KR"/>
</dbReference>
<evidence type="ECO:0000256" key="8">
    <source>
        <dbReference type="ARBA" id="ARBA00023268"/>
    </source>
</evidence>
<dbReference type="Pfam" id="PF00109">
    <property type="entry name" value="ketoacyl-synt"/>
    <property type="match status" value="1"/>
</dbReference>
<dbReference type="InterPro" id="IPR011032">
    <property type="entry name" value="GroES-like_sf"/>
</dbReference>
<dbReference type="GO" id="GO:0016297">
    <property type="term" value="F:fatty acyl-[ACP] hydrolase activity"/>
    <property type="evidence" value="ECO:0007669"/>
    <property type="project" value="UniProtKB-EC"/>
</dbReference>
<dbReference type="SUPFAM" id="SSF47336">
    <property type="entry name" value="ACP-like"/>
    <property type="match status" value="1"/>
</dbReference>
<evidence type="ECO:0000256" key="14">
    <source>
        <dbReference type="ARBA" id="ARBA00023398"/>
    </source>
</evidence>
<evidence type="ECO:0000256" key="45">
    <source>
        <dbReference type="ARBA" id="ARBA00049422"/>
    </source>
</evidence>
<evidence type="ECO:0000256" key="12">
    <source>
        <dbReference type="ARBA" id="ARBA00023388"/>
    </source>
</evidence>
<dbReference type="GO" id="GO:0141148">
    <property type="term" value="F:enoyl-[acyl-carrier-protein] reductase (NADPH) activity"/>
    <property type="evidence" value="ECO:0007669"/>
    <property type="project" value="UniProtKB-EC"/>
</dbReference>
<comment type="catalytic activity">
    <reaction evidence="19">
        <text>3-oxooctadecanoyl-[ACP] + NADPH + H(+) = (3R)-hydroxyoctadecanoyl-[ACP] + NADP(+)</text>
        <dbReference type="Rhea" id="RHEA:41920"/>
        <dbReference type="Rhea" id="RHEA-COMP:9653"/>
        <dbReference type="Rhea" id="RHEA-COMP:9654"/>
        <dbReference type="ChEBI" id="CHEBI:15378"/>
        <dbReference type="ChEBI" id="CHEBI:57783"/>
        <dbReference type="ChEBI" id="CHEBI:58349"/>
        <dbReference type="ChEBI" id="CHEBI:78487"/>
        <dbReference type="ChEBI" id="CHEBI:78488"/>
    </reaction>
    <physiologicalReaction direction="left-to-right" evidence="19">
        <dbReference type="Rhea" id="RHEA:41921"/>
    </physiologicalReaction>
</comment>
<dbReference type="Gene3D" id="3.10.129.110">
    <property type="entry name" value="Polyketide synthase dehydratase"/>
    <property type="match status" value="1"/>
</dbReference>
<evidence type="ECO:0000256" key="26">
    <source>
        <dbReference type="ARBA" id="ARBA00047810"/>
    </source>
</evidence>
<evidence type="ECO:0000256" key="32">
    <source>
        <dbReference type="ARBA" id="ARBA00048289"/>
    </source>
</evidence>
<feature type="active site" description="Proton donor; for dehydratase activity" evidence="49">
    <location>
        <position position="1016"/>
    </location>
</feature>
<evidence type="ECO:0000259" key="52">
    <source>
        <dbReference type="PROSITE" id="PS52019"/>
    </source>
</evidence>
<comment type="catalytic activity">
    <reaction evidence="41">
        <text>decanoyl-[ACP] + malonyl-[ACP] + H(+) = 3-oxododecanoyl-[ACP] + holo-[ACP] + CO2</text>
        <dbReference type="Rhea" id="RHEA:41868"/>
        <dbReference type="Rhea" id="RHEA-COMP:9623"/>
        <dbReference type="Rhea" id="RHEA-COMP:9640"/>
        <dbReference type="Rhea" id="RHEA-COMP:9641"/>
        <dbReference type="Rhea" id="RHEA-COMP:9685"/>
        <dbReference type="ChEBI" id="CHEBI:15378"/>
        <dbReference type="ChEBI" id="CHEBI:16526"/>
        <dbReference type="ChEBI" id="CHEBI:64479"/>
        <dbReference type="ChEBI" id="CHEBI:78449"/>
        <dbReference type="ChEBI" id="CHEBI:78468"/>
        <dbReference type="ChEBI" id="CHEBI:78469"/>
    </reaction>
    <physiologicalReaction direction="left-to-right" evidence="41">
        <dbReference type="Rhea" id="RHEA:41869"/>
    </physiologicalReaction>
</comment>
<dbReference type="Gene3D" id="3.40.50.720">
    <property type="entry name" value="NAD(P)-binding Rossmann-like Domain"/>
    <property type="match status" value="1"/>
</dbReference>
<accession>A0A6L2PZG5</accession>
<comment type="catalytic activity">
    <reaction evidence="9">
        <text>(3R)-hydroxyoctanoyl-[ACP] = (2E)-octenoyl-[ACP] + H2O</text>
        <dbReference type="Rhea" id="RHEA:41844"/>
        <dbReference type="Rhea" id="RHEA-COMP:9634"/>
        <dbReference type="Rhea" id="RHEA-COMP:9635"/>
        <dbReference type="ChEBI" id="CHEBI:15377"/>
        <dbReference type="ChEBI" id="CHEBI:78461"/>
        <dbReference type="ChEBI" id="CHEBI:78462"/>
    </reaction>
    <physiologicalReaction direction="left-to-right" evidence="9">
        <dbReference type="Rhea" id="RHEA:41845"/>
    </physiologicalReaction>
</comment>
<comment type="pathway">
    <text evidence="1">Lipid metabolism.</text>
</comment>
<evidence type="ECO:0000256" key="23">
    <source>
        <dbReference type="ARBA" id="ARBA00047451"/>
    </source>
</evidence>
<comment type="catalytic activity">
    <reaction evidence="45">
        <text>3-oxooctanoyl-[ACP] + NADPH + H(+) = (3R)-hydroxyoctanoyl-[ACP] + NADP(+)</text>
        <dbReference type="Rhea" id="RHEA:41840"/>
        <dbReference type="Rhea" id="RHEA-COMP:9633"/>
        <dbReference type="Rhea" id="RHEA-COMP:9634"/>
        <dbReference type="ChEBI" id="CHEBI:15378"/>
        <dbReference type="ChEBI" id="CHEBI:57783"/>
        <dbReference type="ChEBI" id="CHEBI:58349"/>
        <dbReference type="ChEBI" id="CHEBI:78460"/>
        <dbReference type="ChEBI" id="CHEBI:78461"/>
    </reaction>
    <physiologicalReaction direction="left-to-right" evidence="45">
        <dbReference type="Rhea" id="RHEA:41841"/>
    </physiologicalReaction>
</comment>
<dbReference type="CDD" id="cd00833">
    <property type="entry name" value="PKS"/>
    <property type="match status" value="1"/>
</dbReference>
<reference evidence="54" key="1">
    <citation type="submission" date="2020-01" db="EMBL/GenBank/DDBJ databases">
        <title>Draft genome sequence of the Termite Coptotermes fromosanus.</title>
        <authorList>
            <person name="Itakura S."/>
            <person name="Yosikawa Y."/>
            <person name="Umezawa K."/>
        </authorList>
    </citation>
    <scope>NUCLEOTIDE SEQUENCE [LARGE SCALE GENOMIC DNA]</scope>
</reference>
<keyword evidence="5" id="KW-0702">S-nitrosylation</keyword>
<dbReference type="PANTHER" id="PTHR43775">
    <property type="entry name" value="FATTY ACID SYNTHASE"/>
    <property type="match status" value="1"/>
</dbReference>
<evidence type="ECO:0000256" key="3">
    <source>
        <dbReference type="ARBA" id="ARBA00022553"/>
    </source>
</evidence>
<evidence type="ECO:0000256" key="7">
    <source>
        <dbReference type="ARBA" id="ARBA00022990"/>
    </source>
</evidence>
<proteinExistence type="predicted"/>
<comment type="function">
    <text evidence="18">Fatty acid synthetase is a multifunctional enzyme that catalyzes the de novo biosynthesis of long-chain saturated fatty acids starting from acetyl-CoA and malonyl-CoA in the presence of NADPH. This multifunctional protein contains 7 catalytic activities and a site for the binding of the prosthetic group 4'-phosphopantetheine of the acyl carrier protein ([ACP]) domain.</text>
</comment>
<evidence type="ECO:0000313" key="53">
    <source>
        <dbReference type="EMBL" id="GFG35958.1"/>
    </source>
</evidence>
<dbReference type="InterPro" id="IPR014030">
    <property type="entry name" value="Ketoacyl_synth_N"/>
</dbReference>
<dbReference type="PANTHER" id="PTHR43775:SF23">
    <property type="entry name" value="FATTY ACID SYNTHASE 3"/>
    <property type="match status" value="1"/>
</dbReference>
<evidence type="ECO:0000256" key="42">
    <source>
        <dbReference type="ARBA" id="ARBA00049171"/>
    </source>
</evidence>
<organism evidence="53 54">
    <name type="scientific">Coptotermes formosanus</name>
    <name type="common">Formosan subterranean termite</name>
    <dbReference type="NCBI Taxonomy" id="36987"/>
    <lineage>
        <taxon>Eukaryota</taxon>
        <taxon>Metazoa</taxon>
        <taxon>Ecdysozoa</taxon>
        <taxon>Arthropoda</taxon>
        <taxon>Hexapoda</taxon>
        <taxon>Insecta</taxon>
        <taxon>Pterygota</taxon>
        <taxon>Neoptera</taxon>
        <taxon>Polyneoptera</taxon>
        <taxon>Dictyoptera</taxon>
        <taxon>Blattodea</taxon>
        <taxon>Blattoidea</taxon>
        <taxon>Termitoidae</taxon>
        <taxon>Rhinotermitidae</taxon>
        <taxon>Coptotermes</taxon>
    </lineage>
</organism>
<evidence type="ECO:0000256" key="28">
    <source>
        <dbReference type="ARBA" id="ARBA00047953"/>
    </source>
</evidence>
<dbReference type="InterPro" id="IPR057326">
    <property type="entry name" value="KR_dom"/>
</dbReference>
<comment type="catalytic activity">
    <reaction evidence="20">
        <text>hexanoyl-[ACP] + malonyl-[ACP] + H(+) = 3-oxooctanoyl-[ACP] + holo-[ACP] + CO2</text>
        <dbReference type="Rhea" id="RHEA:41836"/>
        <dbReference type="Rhea" id="RHEA-COMP:9623"/>
        <dbReference type="Rhea" id="RHEA-COMP:9632"/>
        <dbReference type="Rhea" id="RHEA-COMP:9633"/>
        <dbReference type="Rhea" id="RHEA-COMP:9685"/>
        <dbReference type="ChEBI" id="CHEBI:15378"/>
        <dbReference type="ChEBI" id="CHEBI:16526"/>
        <dbReference type="ChEBI" id="CHEBI:64479"/>
        <dbReference type="ChEBI" id="CHEBI:78449"/>
        <dbReference type="ChEBI" id="CHEBI:78459"/>
        <dbReference type="ChEBI" id="CHEBI:78460"/>
    </reaction>
    <physiologicalReaction direction="left-to-right" evidence="20">
        <dbReference type="Rhea" id="RHEA:41837"/>
    </physiologicalReaction>
</comment>
<protein>
    <submittedName>
        <fullName evidence="53">Uncharacterized protein</fullName>
    </submittedName>
</protein>
<dbReference type="GO" id="GO:0004312">
    <property type="term" value="F:fatty acid synthase activity"/>
    <property type="evidence" value="ECO:0007669"/>
    <property type="project" value="TreeGrafter"/>
</dbReference>
<comment type="catalytic activity">
    <reaction evidence="28">
        <text>3-oxobutanoyl-[ACP] + NADPH + H(+) = (3R)-hydroxybutanoyl-[ACP] + NADP(+)</text>
        <dbReference type="Rhea" id="RHEA:41804"/>
        <dbReference type="Rhea" id="RHEA-COMP:9625"/>
        <dbReference type="Rhea" id="RHEA-COMP:9626"/>
        <dbReference type="ChEBI" id="CHEBI:15378"/>
        <dbReference type="ChEBI" id="CHEBI:57783"/>
        <dbReference type="ChEBI" id="CHEBI:58349"/>
        <dbReference type="ChEBI" id="CHEBI:78450"/>
        <dbReference type="ChEBI" id="CHEBI:78451"/>
    </reaction>
    <physiologicalReaction direction="left-to-right" evidence="28">
        <dbReference type="Rhea" id="RHEA:41805"/>
    </physiologicalReaction>
</comment>
<evidence type="ECO:0000256" key="5">
    <source>
        <dbReference type="ARBA" id="ARBA00022799"/>
    </source>
</evidence>
<dbReference type="EMBL" id="BLKM01005994">
    <property type="protein sequence ID" value="GFG35958.1"/>
    <property type="molecule type" value="Genomic_DNA"/>
</dbReference>
<evidence type="ECO:0000256" key="1">
    <source>
        <dbReference type="ARBA" id="ARBA00005189"/>
    </source>
</evidence>
<feature type="domain" description="Ketosynthase family 3 (KS3)" evidence="51">
    <location>
        <begin position="12"/>
        <end position="392"/>
    </location>
</feature>
<comment type="catalytic activity">
    <reaction evidence="21">
        <text>a (3R)-hydroxyacyl-[ACP] + NADP(+) = a 3-oxoacyl-[ACP] + NADPH + H(+)</text>
        <dbReference type="Rhea" id="RHEA:17397"/>
        <dbReference type="Rhea" id="RHEA-COMP:9916"/>
        <dbReference type="Rhea" id="RHEA-COMP:9945"/>
        <dbReference type="ChEBI" id="CHEBI:15378"/>
        <dbReference type="ChEBI" id="CHEBI:57783"/>
        <dbReference type="ChEBI" id="CHEBI:58349"/>
        <dbReference type="ChEBI" id="CHEBI:78776"/>
        <dbReference type="ChEBI" id="CHEBI:78827"/>
        <dbReference type="EC" id="1.1.1.100"/>
    </reaction>
    <physiologicalReaction direction="right-to-left" evidence="21">
        <dbReference type="Rhea" id="RHEA:17399"/>
    </physiologicalReaction>
</comment>
<comment type="catalytic activity">
    <reaction evidence="40">
        <text>(2E)-octadecenoyl-[ACP] + NADPH + H(+) = octadecanoyl-[ACP] + NADP(+)</text>
        <dbReference type="Rhea" id="RHEA:41928"/>
        <dbReference type="Rhea" id="RHEA-COMP:9655"/>
        <dbReference type="Rhea" id="RHEA-COMP:9656"/>
        <dbReference type="ChEBI" id="CHEBI:15378"/>
        <dbReference type="ChEBI" id="CHEBI:57783"/>
        <dbReference type="ChEBI" id="CHEBI:58349"/>
        <dbReference type="ChEBI" id="CHEBI:78489"/>
        <dbReference type="ChEBI" id="CHEBI:78495"/>
    </reaction>
    <physiologicalReaction direction="left-to-right" evidence="40">
        <dbReference type="Rhea" id="RHEA:41929"/>
    </physiologicalReaction>
</comment>
<evidence type="ECO:0000256" key="2">
    <source>
        <dbReference type="ARBA" id="ARBA00022450"/>
    </source>
</evidence>
<evidence type="ECO:0000256" key="21">
    <source>
        <dbReference type="ARBA" id="ARBA00047400"/>
    </source>
</evidence>
<dbReference type="InterPro" id="IPR049900">
    <property type="entry name" value="PKS_mFAS_DH"/>
</dbReference>
<evidence type="ECO:0000256" key="30">
    <source>
        <dbReference type="ARBA" id="ARBA00048051"/>
    </source>
</evidence>
<comment type="catalytic activity">
    <reaction evidence="35">
        <text>3-oxohexanoyl-[ACP] + NADPH + H(+) = (3R)-hydroxyhexanoyl-[ACP] + NADP(+)</text>
        <dbReference type="Rhea" id="RHEA:41824"/>
        <dbReference type="Rhea" id="RHEA-COMP:9629"/>
        <dbReference type="Rhea" id="RHEA-COMP:9630"/>
        <dbReference type="ChEBI" id="CHEBI:15378"/>
        <dbReference type="ChEBI" id="CHEBI:57783"/>
        <dbReference type="ChEBI" id="CHEBI:58349"/>
        <dbReference type="ChEBI" id="CHEBI:78456"/>
        <dbReference type="ChEBI" id="CHEBI:78457"/>
    </reaction>
    <physiologicalReaction direction="left-to-right" evidence="35">
        <dbReference type="Rhea" id="RHEA:41825"/>
    </physiologicalReaction>
</comment>
<evidence type="ECO:0000256" key="43">
    <source>
        <dbReference type="ARBA" id="ARBA00049263"/>
    </source>
</evidence>
<dbReference type="Pfam" id="PF00975">
    <property type="entry name" value="Thioesterase"/>
    <property type="match status" value="1"/>
</dbReference>
<dbReference type="InterPro" id="IPR001031">
    <property type="entry name" value="Thioesterase"/>
</dbReference>
<dbReference type="GO" id="GO:0031177">
    <property type="term" value="F:phosphopantetheine binding"/>
    <property type="evidence" value="ECO:0007669"/>
    <property type="project" value="InterPro"/>
</dbReference>
<evidence type="ECO:0000256" key="11">
    <source>
        <dbReference type="ARBA" id="ARBA00023373"/>
    </source>
</evidence>
<dbReference type="SMART" id="SM00827">
    <property type="entry name" value="PKS_AT"/>
    <property type="match status" value="1"/>
</dbReference>
<dbReference type="InterPro" id="IPR009081">
    <property type="entry name" value="PP-bd_ACP"/>
</dbReference>
<dbReference type="InterPro" id="IPR001227">
    <property type="entry name" value="Ac_transferase_dom_sf"/>
</dbReference>
<dbReference type="InterPro" id="IPR014031">
    <property type="entry name" value="Ketoacyl_synth_C"/>
</dbReference>
<keyword evidence="7" id="KW-0007">Acetylation</keyword>
<evidence type="ECO:0000256" key="47">
    <source>
        <dbReference type="ARBA" id="ARBA00049521"/>
    </source>
</evidence>
<gene>
    <name evidence="53" type="ORF">Cfor_10201</name>
</gene>
<dbReference type="InterPro" id="IPR042104">
    <property type="entry name" value="PKS_dehydratase_sf"/>
</dbReference>
<dbReference type="SMART" id="SM00829">
    <property type="entry name" value="PKS_ER"/>
    <property type="match status" value="1"/>
</dbReference>
<dbReference type="SMART" id="SM00825">
    <property type="entry name" value="PKS_KS"/>
    <property type="match status" value="1"/>
</dbReference>
<evidence type="ECO:0000256" key="25">
    <source>
        <dbReference type="ARBA" id="ARBA00047578"/>
    </source>
</evidence>
<evidence type="ECO:0000259" key="50">
    <source>
        <dbReference type="PROSITE" id="PS50075"/>
    </source>
</evidence>
<dbReference type="Pfam" id="PF02801">
    <property type="entry name" value="Ketoacyl-synt_C"/>
    <property type="match status" value="1"/>
</dbReference>